<dbReference type="RefSeq" id="WP_227322705.1">
    <property type="nucleotide sequence ID" value="NZ_JAESVB010000010.1"/>
</dbReference>
<dbReference type="EMBL" id="JAESVB010000010">
    <property type="protein sequence ID" value="MCB8877048.1"/>
    <property type="molecule type" value="Genomic_DNA"/>
</dbReference>
<name>A0A963YU15_9PROT</name>
<evidence type="ECO:0000259" key="2">
    <source>
        <dbReference type="Pfam" id="PF03972"/>
    </source>
</evidence>
<dbReference type="InterPro" id="IPR005656">
    <property type="entry name" value="MmgE_PrpD"/>
</dbReference>
<dbReference type="Pfam" id="PF19305">
    <property type="entry name" value="MmgE_PrpD_C"/>
    <property type="match status" value="1"/>
</dbReference>
<dbReference type="Gene3D" id="1.10.4100.10">
    <property type="entry name" value="2-methylcitrate dehydratase PrpD"/>
    <property type="match status" value="1"/>
</dbReference>
<evidence type="ECO:0000313" key="4">
    <source>
        <dbReference type="EMBL" id="MCB8877048.1"/>
    </source>
</evidence>
<keyword evidence="5" id="KW-1185">Reference proteome</keyword>
<feature type="domain" description="MmgE/PrpD C-terminal" evidence="3">
    <location>
        <begin position="267"/>
        <end position="424"/>
    </location>
</feature>
<evidence type="ECO:0000313" key="5">
    <source>
        <dbReference type="Proteomes" id="UP000708298"/>
    </source>
</evidence>
<evidence type="ECO:0000256" key="1">
    <source>
        <dbReference type="ARBA" id="ARBA00006174"/>
    </source>
</evidence>
<reference evidence="4" key="1">
    <citation type="journal article" date="2021" name="Microorganisms">
        <title>Acidisoma silvae sp. nov. and Acidisomacellulosilytica sp. nov., Two Acidophilic Bacteria Isolated from Decaying Wood, Hydrolyzing Cellulose and Producing Poly-3-hydroxybutyrate.</title>
        <authorList>
            <person name="Mieszkin S."/>
            <person name="Pouder E."/>
            <person name="Uroz S."/>
            <person name="Simon-Colin C."/>
            <person name="Alain K."/>
        </authorList>
    </citation>
    <scope>NUCLEOTIDE SEQUENCE</scope>
    <source>
        <strain evidence="4">HW T2.11</strain>
    </source>
</reference>
<proteinExistence type="inferred from homology"/>
<dbReference type="InterPro" id="IPR045336">
    <property type="entry name" value="MmgE_PrpD_N"/>
</dbReference>
<protein>
    <submittedName>
        <fullName evidence="4">MmgE/PrpD family protein</fullName>
    </submittedName>
</protein>
<reference evidence="4" key="2">
    <citation type="submission" date="2021-01" db="EMBL/GenBank/DDBJ databases">
        <authorList>
            <person name="Mieszkin S."/>
            <person name="Pouder E."/>
            <person name="Alain K."/>
        </authorList>
    </citation>
    <scope>NUCLEOTIDE SEQUENCE</scope>
    <source>
        <strain evidence="4">HW T2.11</strain>
    </source>
</reference>
<accession>A0A963YU15</accession>
<dbReference type="InterPro" id="IPR036148">
    <property type="entry name" value="MmgE/PrpD_sf"/>
</dbReference>
<comment type="caution">
    <text evidence="4">The sequence shown here is derived from an EMBL/GenBank/DDBJ whole genome shotgun (WGS) entry which is preliminary data.</text>
</comment>
<dbReference type="Pfam" id="PF03972">
    <property type="entry name" value="MmgE_PrpD_N"/>
    <property type="match status" value="1"/>
</dbReference>
<dbReference type="PANTHER" id="PTHR16943:SF8">
    <property type="entry name" value="2-METHYLCITRATE DEHYDRATASE"/>
    <property type="match status" value="1"/>
</dbReference>
<gene>
    <name evidence="4" type="ORF">ASILVAE211_17775</name>
</gene>
<feature type="domain" description="MmgE/PrpD N-terminal" evidence="2">
    <location>
        <begin position="6"/>
        <end position="244"/>
    </location>
</feature>
<dbReference type="InterPro" id="IPR042183">
    <property type="entry name" value="MmgE/PrpD_sf_1"/>
</dbReference>
<dbReference type="Gene3D" id="3.30.1330.120">
    <property type="entry name" value="2-methylcitrate dehydratase PrpD"/>
    <property type="match status" value="1"/>
</dbReference>
<dbReference type="GO" id="GO:0016829">
    <property type="term" value="F:lyase activity"/>
    <property type="evidence" value="ECO:0007669"/>
    <property type="project" value="InterPro"/>
</dbReference>
<dbReference type="InterPro" id="IPR045337">
    <property type="entry name" value="MmgE_PrpD_C"/>
</dbReference>
<evidence type="ECO:0000259" key="3">
    <source>
        <dbReference type="Pfam" id="PF19305"/>
    </source>
</evidence>
<dbReference type="SUPFAM" id="SSF103378">
    <property type="entry name" value="2-methylcitrate dehydratase PrpD"/>
    <property type="match status" value="1"/>
</dbReference>
<dbReference type="AlphaFoldDB" id="A0A963YU15"/>
<dbReference type="PANTHER" id="PTHR16943">
    <property type="entry name" value="2-METHYLCITRATE DEHYDRATASE-RELATED"/>
    <property type="match status" value="1"/>
</dbReference>
<dbReference type="Proteomes" id="UP000708298">
    <property type="component" value="Unassembled WGS sequence"/>
</dbReference>
<sequence>MSALRTLAEWTASFDGNAIPAAVKAVAVTCLVDTMGVAIAGAATGVAVQARAFAARHAAQGSAYVLGGDGLRLAVPGAAFVNGTAAHALDFDDNCYAGIVHGSAIILPAALAVAEAIGASGLALLAAFIVGSEVEYAIGEATGATLYGHGWWTTGVFGPLGACAAACYLLRLDADTTGHALGIALSGTGGMKACFGTDAKPILAGRAAEAGVVAALLAAQGLTGPVDAVEHPRGFAAIFNKGNAASVDMPGARWRLCDPGIDVKRIPVCLSSHAAVDAVQALMVEHSIASDQISRIECFVPPIVIANLVHDRPHTPQQAQFSLNFAVAVTALFGTLTLAHLCQRVIAEPGVQSMMAKVQMQAASCSIMQRFKAPEAALVRLHLADGRMFEALRDLPRGAASLPLSATEIDAKFLGCTEAVLGQRAEPLLRGLRDVEQLPAASDIFDVMKSEAR</sequence>
<comment type="similarity">
    <text evidence="1">Belongs to the PrpD family.</text>
</comment>
<organism evidence="4 5">
    <name type="scientific">Acidisoma silvae</name>
    <dbReference type="NCBI Taxonomy" id="2802396"/>
    <lineage>
        <taxon>Bacteria</taxon>
        <taxon>Pseudomonadati</taxon>
        <taxon>Pseudomonadota</taxon>
        <taxon>Alphaproteobacteria</taxon>
        <taxon>Acetobacterales</taxon>
        <taxon>Acidocellaceae</taxon>
        <taxon>Acidisoma</taxon>
    </lineage>
</organism>
<dbReference type="InterPro" id="IPR042188">
    <property type="entry name" value="MmgE/PrpD_sf_2"/>
</dbReference>